<organism evidence="1">
    <name type="scientific">human gut metagenome</name>
    <dbReference type="NCBI Taxonomy" id="408170"/>
    <lineage>
        <taxon>unclassified sequences</taxon>
        <taxon>metagenomes</taxon>
        <taxon>organismal metagenomes</taxon>
    </lineage>
</organism>
<protein>
    <submittedName>
        <fullName evidence="1">Metallo-beta-lactamase protein</fullName>
    </submittedName>
</protein>
<reference evidence="1" key="1">
    <citation type="submission" date="2013-12" db="EMBL/GenBank/DDBJ databases">
        <title>A Varibaculum cambriense genome reconstructed from a premature infant gut community with otherwise low bacterial novelty that shifts toward anaerobic metabolism during the third week of life.</title>
        <authorList>
            <person name="Brown C.T."/>
            <person name="Sharon I."/>
            <person name="Thomas B.C."/>
            <person name="Castelle C.J."/>
            <person name="Morowitz M.J."/>
            <person name="Banfield J.F."/>
        </authorList>
    </citation>
    <scope>NUCLEOTIDE SEQUENCE</scope>
</reference>
<feature type="non-terminal residue" evidence="1">
    <location>
        <position position="1"/>
    </location>
</feature>
<dbReference type="AlphaFoldDB" id="W1Y0C5"/>
<dbReference type="SUPFAM" id="SSF56281">
    <property type="entry name" value="Metallo-hydrolase/oxidoreductase"/>
    <property type="match status" value="1"/>
</dbReference>
<evidence type="ECO:0000313" key="1">
    <source>
        <dbReference type="EMBL" id="ETJ34589.1"/>
    </source>
</evidence>
<sequence length="91" mass="10323">ASIDGHAKGQACLFIPDYHLFIAADLCWGIDLLPYTKQMHLIPSLVQDSKDDYIKGTELLEEVLKDGIEVLVSHDPVERIERILYEKNNLS</sequence>
<accession>W1Y0C5</accession>
<dbReference type="EMBL" id="AZMM01010986">
    <property type="protein sequence ID" value="ETJ34589.1"/>
    <property type="molecule type" value="Genomic_DNA"/>
</dbReference>
<comment type="caution">
    <text evidence="1">The sequence shown here is derived from an EMBL/GenBank/DDBJ whole genome shotgun (WGS) entry which is preliminary data.</text>
</comment>
<proteinExistence type="predicted"/>
<dbReference type="InterPro" id="IPR036866">
    <property type="entry name" value="RibonucZ/Hydroxyglut_hydro"/>
</dbReference>
<gene>
    <name evidence="1" type="ORF">Q604_UNBC10986G0002</name>
</gene>
<dbReference type="Gene3D" id="3.60.15.10">
    <property type="entry name" value="Ribonuclease Z/Hydroxyacylglutathione hydrolase-like"/>
    <property type="match status" value="1"/>
</dbReference>
<name>W1Y0C5_9ZZZZ</name>